<keyword evidence="6 8" id="KW-0100">Branched-chain amino acid biosynthesis</keyword>
<dbReference type="FunFam" id="3.30.70.1150:FF:000001">
    <property type="entry name" value="Acetolactate synthase small subunit"/>
    <property type="match status" value="1"/>
</dbReference>
<dbReference type="AlphaFoldDB" id="A0A2A4AG38"/>
<evidence type="ECO:0000256" key="6">
    <source>
        <dbReference type="ARBA" id="ARBA00023304"/>
    </source>
</evidence>
<dbReference type="InterPro" id="IPR039557">
    <property type="entry name" value="AHAS_ACT"/>
</dbReference>
<evidence type="ECO:0000256" key="7">
    <source>
        <dbReference type="ARBA" id="ARBA00048670"/>
    </source>
</evidence>
<evidence type="ECO:0000256" key="5">
    <source>
        <dbReference type="ARBA" id="ARBA00022605"/>
    </source>
</evidence>
<dbReference type="GO" id="GO:0005829">
    <property type="term" value="C:cytosol"/>
    <property type="evidence" value="ECO:0007669"/>
    <property type="project" value="TreeGrafter"/>
</dbReference>
<organism evidence="10 11">
    <name type="scientific">Corynebacterium accolens</name>
    <dbReference type="NCBI Taxonomy" id="38284"/>
    <lineage>
        <taxon>Bacteria</taxon>
        <taxon>Bacillati</taxon>
        <taxon>Actinomycetota</taxon>
        <taxon>Actinomycetes</taxon>
        <taxon>Mycobacteriales</taxon>
        <taxon>Corynebacteriaceae</taxon>
        <taxon>Corynebacterium</taxon>
    </lineage>
</organism>
<comment type="pathway">
    <text evidence="1 8">Amino-acid biosynthesis; L-isoleucine biosynthesis; L-isoleucine from 2-oxobutanoate: step 1/4.</text>
</comment>
<dbReference type="InterPro" id="IPR045865">
    <property type="entry name" value="ACT-like_dom_sf"/>
</dbReference>
<evidence type="ECO:0000256" key="4">
    <source>
        <dbReference type="ARBA" id="ARBA00011744"/>
    </source>
</evidence>
<comment type="caution">
    <text evidence="10">The sequence shown here is derived from an EMBL/GenBank/DDBJ whole genome shotgun (WGS) entry which is preliminary data.</text>
</comment>
<dbReference type="Gene3D" id="3.30.70.1150">
    <property type="entry name" value="ACT-like. Chain A, domain 2"/>
    <property type="match status" value="1"/>
</dbReference>
<dbReference type="SUPFAM" id="SSF55021">
    <property type="entry name" value="ACT-like"/>
    <property type="match status" value="2"/>
</dbReference>
<dbReference type="EC" id="2.2.1.6" evidence="8"/>
<dbReference type="Proteomes" id="UP000218690">
    <property type="component" value="Unassembled WGS sequence"/>
</dbReference>
<evidence type="ECO:0000313" key="11">
    <source>
        <dbReference type="Proteomes" id="UP000218690"/>
    </source>
</evidence>
<dbReference type="EMBL" id="NWBP01000036">
    <property type="protein sequence ID" value="PCC81883.1"/>
    <property type="molecule type" value="Genomic_DNA"/>
</dbReference>
<evidence type="ECO:0000256" key="3">
    <source>
        <dbReference type="ARBA" id="ARBA00006341"/>
    </source>
</evidence>
<comment type="pathway">
    <text evidence="2 8">Amino-acid biosynthesis; L-valine biosynthesis; L-valine from pyruvate: step 1/4.</text>
</comment>
<evidence type="ECO:0000259" key="9">
    <source>
        <dbReference type="PROSITE" id="PS51671"/>
    </source>
</evidence>
<sequence length="174" mass="18806">MSQVATNEVTRHTLSVLVQDIEGIASRVTGMFTRRGYSLVSLVSARTEVEGINRLTIVVDACDVVIEQVTKQLNKIVPVLKVVELEEEASIARAIMLVKVNADNTNRPQVVDAVNIFRARIVDVAQESVVIEATGTPGKLRALLDVLEPFGIRELAQSGHVALGRGPKTLAPSN</sequence>
<evidence type="ECO:0000256" key="1">
    <source>
        <dbReference type="ARBA" id="ARBA00004974"/>
    </source>
</evidence>
<dbReference type="GO" id="GO:0009097">
    <property type="term" value="P:isoleucine biosynthetic process"/>
    <property type="evidence" value="ECO:0007669"/>
    <property type="project" value="UniProtKB-UniRule"/>
</dbReference>
<dbReference type="UniPathway" id="UPA00047">
    <property type="reaction ID" value="UER00055"/>
</dbReference>
<dbReference type="GO" id="GO:1990610">
    <property type="term" value="F:acetolactate synthase regulator activity"/>
    <property type="evidence" value="ECO:0007669"/>
    <property type="project" value="UniProtKB-UniRule"/>
</dbReference>
<reference evidence="10 11" key="1">
    <citation type="submission" date="2017-09" db="EMBL/GenBank/DDBJ databases">
        <title>Draft Genome Sequence of Corynebacterium accolens AH4003.</title>
        <authorList>
            <person name="Chen Y."/>
            <person name="Oosthuysen W.F."/>
            <person name="Kelley S."/>
            <person name="Horswill A."/>
        </authorList>
    </citation>
    <scope>NUCLEOTIDE SEQUENCE [LARGE SCALE GENOMIC DNA]</scope>
    <source>
        <strain evidence="10 11">AH4003</strain>
    </source>
</reference>
<keyword evidence="8" id="KW-0808">Transferase</keyword>
<comment type="subunit">
    <text evidence="4 8">Dimer of large and small chains.</text>
</comment>
<dbReference type="NCBIfam" id="TIGR00119">
    <property type="entry name" value="acolac_sm"/>
    <property type="match status" value="1"/>
</dbReference>
<dbReference type="InterPro" id="IPR002912">
    <property type="entry name" value="ACT_dom"/>
</dbReference>
<feature type="domain" description="ACT" evidence="9">
    <location>
        <begin position="13"/>
        <end position="87"/>
    </location>
</feature>
<comment type="function">
    <text evidence="8">Catalyzes the conversion of 2 pyruvate molecules into acetolactate in the first common step of the biosynthetic pathway of the branched-amino acids such as leucine, isoleucine, and valine.</text>
</comment>
<dbReference type="InterPro" id="IPR054480">
    <property type="entry name" value="AHAS_small-like_ACT"/>
</dbReference>
<keyword evidence="5 8" id="KW-0028">Amino-acid biosynthesis</keyword>
<dbReference type="InterPro" id="IPR004789">
    <property type="entry name" value="Acetalactate_synth_ssu"/>
</dbReference>
<proteinExistence type="inferred from homology"/>
<evidence type="ECO:0000256" key="2">
    <source>
        <dbReference type="ARBA" id="ARBA00005025"/>
    </source>
</evidence>
<dbReference type="GO" id="GO:0003984">
    <property type="term" value="F:acetolactate synthase activity"/>
    <property type="evidence" value="ECO:0007669"/>
    <property type="project" value="UniProtKB-UniRule"/>
</dbReference>
<evidence type="ECO:0000313" key="10">
    <source>
        <dbReference type="EMBL" id="PCC81883.1"/>
    </source>
</evidence>
<dbReference type="PANTHER" id="PTHR30239">
    <property type="entry name" value="ACETOLACTATE SYNTHASE SMALL SUBUNIT"/>
    <property type="match status" value="1"/>
</dbReference>
<dbReference type="PANTHER" id="PTHR30239:SF0">
    <property type="entry name" value="ACETOLACTATE SYNTHASE SMALL SUBUNIT 1, CHLOROPLASTIC"/>
    <property type="match status" value="1"/>
</dbReference>
<dbReference type="Pfam" id="PF10369">
    <property type="entry name" value="ALS_ss_C"/>
    <property type="match status" value="1"/>
</dbReference>
<dbReference type="InterPro" id="IPR019455">
    <property type="entry name" value="Acetolactate_synth_ssu_C"/>
</dbReference>
<dbReference type="PROSITE" id="PS51671">
    <property type="entry name" value="ACT"/>
    <property type="match status" value="1"/>
</dbReference>
<accession>A0A2A4AG38</accession>
<dbReference type="UniPathway" id="UPA00049">
    <property type="reaction ID" value="UER00059"/>
</dbReference>
<dbReference type="InterPro" id="IPR027271">
    <property type="entry name" value="Acetolactate_synth/TF_NikR_C"/>
</dbReference>
<comment type="similarity">
    <text evidence="3 8">Belongs to the acetolactate synthase small subunit family.</text>
</comment>
<comment type="catalytic activity">
    <reaction evidence="7 8">
        <text>2 pyruvate + H(+) = (2S)-2-acetolactate + CO2</text>
        <dbReference type="Rhea" id="RHEA:25249"/>
        <dbReference type="ChEBI" id="CHEBI:15361"/>
        <dbReference type="ChEBI" id="CHEBI:15378"/>
        <dbReference type="ChEBI" id="CHEBI:16526"/>
        <dbReference type="ChEBI" id="CHEBI:58476"/>
        <dbReference type="EC" id="2.2.1.6"/>
    </reaction>
</comment>
<protein>
    <recommendedName>
        <fullName evidence="8">Acetolactate synthase small subunit</fullName>
        <shortName evidence="8">AHAS</shortName>
        <shortName evidence="8">ALS</shortName>
        <ecNumber evidence="8">2.2.1.6</ecNumber>
    </recommendedName>
    <alternativeName>
        <fullName evidence="8">Acetohydroxy-acid synthase small subunit</fullName>
    </alternativeName>
</protein>
<dbReference type="GO" id="GO:0009099">
    <property type="term" value="P:L-valine biosynthetic process"/>
    <property type="evidence" value="ECO:0007669"/>
    <property type="project" value="UniProtKB-UniRule"/>
</dbReference>
<dbReference type="Pfam" id="PF22629">
    <property type="entry name" value="ACT_AHAS_ss"/>
    <property type="match status" value="1"/>
</dbReference>
<dbReference type="NCBIfam" id="NF008864">
    <property type="entry name" value="PRK11895.1"/>
    <property type="match status" value="1"/>
</dbReference>
<dbReference type="CDD" id="cd04878">
    <property type="entry name" value="ACT_AHAS"/>
    <property type="match status" value="1"/>
</dbReference>
<gene>
    <name evidence="10" type="ORF">COM45_11825</name>
</gene>
<name>A0A2A4AG38_9CORY</name>
<dbReference type="Gene3D" id="3.30.70.260">
    <property type="match status" value="1"/>
</dbReference>
<evidence type="ECO:0000256" key="8">
    <source>
        <dbReference type="RuleBase" id="RU368092"/>
    </source>
</evidence>